<dbReference type="Pfam" id="PF04304">
    <property type="entry name" value="DUF454"/>
    <property type="match status" value="1"/>
</dbReference>
<dbReference type="AlphaFoldDB" id="A0A0H3ALI6"/>
<name>A0A0H3ALI6_BRUO2</name>
<evidence type="ECO:0000313" key="3">
    <source>
        <dbReference type="Proteomes" id="UP000006383"/>
    </source>
</evidence>
<feature type="transmembrane region" description="Helical" evidence="1">
    <location>
        <begin position="88"/>
        <end position="111"/>
    </location>
</feature>
<evidence type="ECO:0008006" key="4">
    <source>
        <dbReference type="Google" id="ProtNLM"/>
    </source>
</evidence>
<evidence type="ECO:0000313" key="2">
    <source>
        <dbReference type="EMBL" id="ABQ60072.1"/>
    </source>
</evidence>
<dbReference type="PANTHER" id="PTHR35813">
    <property type="entry name" value="INNER MEMBRANE PROTEIN YBAN"/>
    <property type="match status" value="1"/>
</dbReference>
<keyword evidence="1" id="KW-0812">Transmembrane</keyword>
<keyword evidence="3" id="KW-1185">Reference proteome</keyword>
<keyword evidence="1" id="KW-0472">Membrane</keyword>
<dbReference type="Proteomes" id="UP000006383">
    <property type="component" value="Chromosome I"/>
</dbReference>
<sequence>MVWRKKIVIHRLSPGYMRRRAGSPSLRECSISMWINRWNIMQDHPEQDEKAVSVAAVSTGKRMLYLCLGFLMLALGIIGAFLPVMPTTIFVILAAWFFARSSPVLEARLLADPRFGPLFIKWRERGAIPPRAKLYACLGMAFGYGFFWWGARPGLALAAIVAVFMLGSAAYVLSRPNG</sequence>
<keyword evidence="1" id="KW-1133">Transmembrane helix</keyword>
<accession>A0A0H3ALI6</accession>
<gene>
    <name evidence="2" type="ordered locus">BOV_2052</name>
</gene>
<dbReference type="HOGENOM" id="CLU_113299_0_1_5"/>
<dbReference type="PANTHER" id="PTHR35813:SF1">
    <property type="entry name" value="INNER MEMBRANE PROTEIN YBAN"/>
    <property type="match status" value="1"/>
</dbReference>
<dbReference type="KEGG" id="bov:BOV_2052"/>
<reference evidence="3" key="1">
    <citation type="journal article" date="2009" name="PLoS ONE">
        <title>Genome degradation in Brucella ovis corresponds with narrowing of its host range and tissue tropism.</title>
        <authorList>
            <person name="Tsolis R.M."/>
            <person name="Seshadri R."/>
            <person name="Santos R.L."/>
            <person name="Sangari F.J."/>
            <person name="Lobo J.M."/>
            <person name="de Jong M.F."/>
            <person name="Ren Q."/>
            <person name="Myers G."/>
            <person name="Brinkac L.M."/>
            <person name="Nelson W.C."/>
            <person name="Deboy R.T."/>
            <person name="Angiuoli S."/>
            <person name="Khouri H."/>
            <person name="Dimitrov G."/>
            <person name="Robinson J.R."/>
            <person name="Mulligan S."/>
            <person name="Walker R.L."/>
            <person name="Elzer P.E."/>
            <person name="Hassan K.A."/>
            <person name="Paulsen I.T."/>
        </authorList>
    </citation>
    <scope>NUCLEOTIDE SEQUENCE [LARGE SCALE GENOMIC DNA]</scope>
    <source>
        <strain evidence="3">ATCC 25840 / 63/290 / NCTC 10512</strain>
    </source>
</reference>
<proteinExistence type="predicted"/>
<feature type="transmembrane region" description="Helical" evidence="1">
    <location>
        <begin position="132"/>
        <end position="149"/>
    </location>
</feature>
<evidence type="ECO:0000256" key="1">
    <source>
        <dbReference type="SAM" id="Phobius"/>
    </source>
</evidence>
<organism evidence="2 3">
    <name type="scientific">Brucella ovis (strain ATCC 25840 / 63/290 / NCTC 10512)</name>
    <dbReference type="NCBI Taxonomy" id="444178"/>
    <lineage>
        <taxon>Bacteria</taxon>
        <taxon>Pseudomonadati</taxon>
        <taxon>Pseudomonadota</taxon>
        <taxon>Alphaproteobacteria</taxon>
        <taxon>Hyphomicrobiales</taxon>
        <taxon>Brucellaceae</taxon>
        <taxon>Brucella/Ochrobactrum group</taxon>
        <taxon>Brucella</taxon>
    </lineage>
</organism>
<dbReference type="EMBL" id="CP000708">
    <property type="protein sequence ID" value="ABQ60072.1"/>
    <property type="molecule type" value="Genomic_DNA"/>
</dbReference>
<protein>
    <recommendedName>
        <fullName evidence="4">DUF454 domain-containing protein</fullName>
    </recommendedName>
</protein>
<dbReference type="InterPro" id="IPR007401">
    <property type="entry name" value="DUF454"/>
</dbReference>
<feature type="transmembrane region" description="Helical" evidence="1">
    <location>
        <begin position="63"/>
        <end position="82"/>
    </location>
</feature>
<dbReference type="GO" id="GO:0005886">
    <property type="term" value="C:plasma membrane"/>
    <property type="evidence" value="ECO:0007669"/>
    <property type="project" value="TreeGrafter"/>
</dbReference>
<feature type="transmembrane region" description="Helical" evidence="1">
    <location>
        <begin position="155"/>
        <end position="173"/>
    </location>
</feature>